<dbReference type="HOGENOM" id="CLU_1160932_0_0_1"/>
<dbReference type="AlphaFoldDB" id="W6Z467"/>
<dbReference type="GeneID" id="19124805"/>
<sequence>MELSVTIENTIANGLSPNTSTDIKSDAISISIFYRELSVTIENTIANGLSPNTSTNIKPKAIKVQIPHAQQPSISPLLAVAAQSKLTVRLGDLCGTEVQNPIGHHPIALWTDAADTYVPPSHRESLVRDPYESPNRKLALEFNLRLSILDSQFNEKLDQDAAGKFLATRTFCSSTDRCISMICLEHQRHDQSNDLETWGKSGDIPRELDKLLASKLSKYSSLGELGKCLASELSKYIYI</sequence>
<evidence type="ECO:0000313" key="2">
    <source>
        <dbReference type="Proteomes" id="UP000054032"/>
    </source>
</evidence>
<gene>
    <name evidence="1" type="ORF">COCMIDRAFT_6038</name>
</gene>
<keyword evidence="2" id="KW-1185">Reference proteome</keyword>
<dbReference type="KEGG" id="bor:COCMIDRAFT_6038"/>
<dbReference type="STRING" id="930090.W6Z467"/>
<organism evidence="1 2">
    <name type="scientific">Bipolaris oryzae ATCC 44560</name>
    <dbReference type="NCBI Taxonomy" id="930090"/>
    <lineage>
        <taxon>Eukaryota</taxon>
        <taxon>Fungi</taxon>
        <taxon>Dikarya</taxon>
        <taxon>Ascomycota</taxon>
        <taxon>Pezizomycotina</taxon>
        <taxon>Dothideomycetes</taxon>
        <taxon>Pleosporomycetidae</taxon>
        <taxon>Pleosporales</taxon>
        <taxon>Pleosporineae</taxon>
        <taxon>Pleosporaceae</taxon>
        <taxon>Bipolaris</taxon>
    </lineage>
</organism>
<dbReference type="Proteomes" id="UP000054032">
    <property type="component" value="Unassembled WGS sequence"/>
</dbReference>
<dbReference type="RefSeq" id="XP_007688773.1">
    <property type="nucleotide sequence ID" value="XM_007690583.1"/>
</dbReference>
<accession>W6Z467</accession>
<proteinExistence type="predicted"/>
<name>W6Z467_COCMI</name>
<dbReference type="EMBL" id="KI963999">
    <property type="protein sequence ID" value="EUC44705.1"/>
    <property type="molecule type" value="Genomic_DNA"/>
</dbReference>
<evidence type="ECO:0000313" key="1">
    <source>
        <dbReference type="EMBL" id="EUC44705.1"/>
    </source>
</evidence>
<reference evidence="1 2" key="1">
    <citation type="journal article" date="2013" name="PLoS Genet.">
        <title>Comparative genome structure, secondary metabolite, and effector coding capacity across Cochliobolus pathogens.</title>
        <authorList>
            <person name="Condon B.J."/>
            <person name="Leng Y."/>
            <person name="Wu D."/>
            <person name="Bushley K.E."/>
            <person name="Ohm R.A."/>
            <person name="Otillar R."/>
            <person name="Martin J."/>
            <person name="Schackwitz W."/>
            <person name="Grimwood J."/>
            <person name="MohdZainudin N."/>
            <person name="Xue C."/>
            <person name="Wang R."/>
            <person name="Manning V.A."/>
            <person name="Dhillon B."/>
            <person name="Tu Z.J."/>
            <person name="Steffenson B.J."/>
            <person name="Salamov A."/>
            <person name="Sun H."/>
            <person name="Lowry S."/>
            <person name="LaButti K."/>
            <person name="Han J."/>
            <person name="Copeland A."/>
            <person name="Lindquist E."/>
            <person name="Barry K."/>
            <person name="Schmutz J."/>
            <person name="Baker S.E."/>
            <person name="Ciuffetti L.M."/>
            <person name="Grigoriev I.V."/>
            <person name="Zhong S."/>
            <person name="Turgeon B.G."/>
        </authorList>
    </citation>
    <scope>NUCLEOTIDE SEQUENCE [LARGE SCALE GENOMIC DNA]</scope>
    <source>
        <strain evidence="1 2">ATCC 44560</strain>
    </source>
</reference>
<protein>
    <submittedName>
        <fullName evidence="1">Uncharacterized protein</fullName>
    </submittedName>
</protein>